<accession>A0A1D9MGP3</accession>
<evidence type="ECO:0000313" key="3">
    <source>
        <dbReference type="EMBL" id="AOZ70963.1"/>
    </source>
</evidence>
<sequence>MPPHGSARDVAIVHDWLPTIAGGEKVVAEMVRAFPKSEIYTLFDFLTEEERRGLTGGRPVHVSALNRLPGVRRYYRYLLLQCTRAIEAFDVTHHEVVLSSSAALAKGVLTSPDQKHFAYVHSPARYAWDLTHEYIATIEGFAQGLKRAAAREMMHRFRIWDQRTPPLVDQFIANSDFIRKRIWKVYRREAEVIYPPVDIDAFSLSQKPREDFFFTASRMVPYKRIPMIVEAFSSRPDLRLVVSGDGPDMARVRALAGPNVTLLGHVSQATLIDHLQRCRGFVFAAMEDFGIAPVEAQACGAPVVALGAGGTAETVRGLESAAPTGVHFEAQTPQSLLAGVDRLIAEEANLRPSEIRANAEGFSPAMFRTRLTDLIEAQL</sequence>
<keyword evidence="3" id="KW-0808">Transferase</keyword>
<evidence type="ECO:0000259" key="1">
    <source>
        <dbReference type="Pfam" id="PF00534"/>
    </source>
</evidence>
<keyword evidence="4" id="KW-1185">Reference proteome</keyword>
<dbReference type="Pfam" id="PF13439">
    <property type="entry name" value="Glyco_transf_4"/>
    <property type="match status" value="1"/>
</dbReference>
<dbReference type="STRING" id="1850250.LPB142_08290"/>
<proteinExistence type="predicted"/>
<dbReference type="Gene3D" id="3.40.50.2000">
    <property type="entry name" value="Glycogen Phosphorylase B"/>
    <property type="match status" value="2"/>
</dbReference>
<evidence type="ECO:0000259" key="2">
    <source>
        <dbReference type="Pfam" id="PF13439"/>
    </source>
</evidence>
<dbReference type="SUPFAM" id="SSF53756">
    <property type="entry name" value="UDP-Glycosyltransferase/glycogen phosphorylase"/>
    <property type="match status" value="1"/>
</dbReference>
<reference evidence="3 4" key="1">
    <citation type="submission" date="2016-10" db="EMBL/GenBank/DDBJ databases">
        <title>Rhodobacter sp. LPB0142, isolated from sea water.</title>
        <authorList>
            <person name="Kim E."/>
            <person name="Yi H."/>
        </authorList>
    </citation>
    <scope>NUCLEOTIDE SEQUENCE [LARGE SCALE GENOMIC DNA]</scope>
    <source>
        <strain evidence="3 4">LPB0142</strain>
    </source>
</reference>
<dbReference type="PANTHER" id="PTHR45947:SF3">
    <property type="entry name" value="SULFOQUINOVOSYL TRANSFERASE SQD2"/>
    <property type="match status" value="1"/>
</dbReference>
<dbReference type="EMBL" id="CP017781">
    <property type="protein sequence ID" value="AOZ70963.1"/>
    <property type="molecule type" value="Genomic_DNA"/>
</dbReference>
<dbReference type="InterPro" id="IPR001296">
    <property type="entry name" value="Glyco_trans_1"/>
</dbReference>
<dbReference type="PANTHER" id="PTHR45947">
    <property type="entry name" value="SULFOQUINOVOSYL TRANSFERASE SQD2"/>
    <property type="match status" value="1"/>
</dbReference>
<dbReference type="InterPro" id="IPR028098">
    <property type="entry name" value="Glyco_trans_4-like_N"/>
</dbReference>
<dbReference type="GO" id="GO:0016757">
    <property type="term" value="F:glycosyltransferase activity"/>
    <property type="evidence" value="ECO:0007669"/>
    <property type="project" value="InterPro"/>
</dbReference>
<gene>
    <name evidence="3" type="ORF">LPB142_08290</name>
</gene>
<name>A0A1D9MGP3_9RHOB</name>
<protein>
    <submittedName>
        <fullName evidence="3">Glycosyl transferase</fullName>
    </submittedName>
</protein>
<dbReference type="Proteomes" id="UP000176562">
    <property type="component" value="Chromosome"/>
</dbReference>
<dbReference type="KEGG" id="rhp:LPB142_08290"/>
<dbReference type="AlphaFoldDB" id="A0A1D9MGP3"/>
<evidence type="ECO:0000313" key="4">
    <source>
        <dbReference type="Proteomes" id="UP000176562"/>
    </source>
</evidence>
<dbReference type="Pfam" id="PF00534">
    <property type="entry name" value="Glycos_transf_1"/>
    <property type="match status" value="1"/>
</dbReference>
<feature type="domain" description="Glycosyltransferase subfamily 4-like N-terminal" evidence="2">
    <location>
        <begin position="22"/>
        <end position="200"/>
    </location>
</feature>
<dbReference type="InterPro" id="IPR050194">
    <property type="entry name" value="Glycosyltransferase_grp1"/>
</dbReference>
<organism evidence="3 4">
    <name type="scientific">Rhodobacter xanthinilyticus</name>
    <dbReference type="NCBI Taxonomy" id="1850250"/>
    <lineage>
        <taxon>Bacteria</taxon>
        <taxon>Pseudomonadati</taxon>
        <taxon>Pseudomonadota</taxon>
        <taxon>Alphaproteobacteria</taxon>
        <taxon>Rhodobacterales</taxon>
        <taxon>Rhodobacter group</taxon>
        <taxon>Rhodobacter</taxon>
    </lineage>
</organism>
<feature type="domain" description="Glycosyl transferase family 1" evidence="1">
    <location>
        <begin position="203"/>
        <end position="350"/>
    </location>
</feature>